<dbReference type="AlphaFoldDB" id="W0DKX6"/>
<keyword evidence="5" id="KW-1185">Reference proteome</keyword>
<accession>W0DKX6</accession>
<sequence length="134" mass="14434">MTIRKTTLTLALTSLFAFGGTALAQGYGDAGAGAPPAAYGEPTPGSAAITEQTVDTFVDAFVAVQQIREDFAERLQSAADEHEAQTMQQEAQDEMMRAVEESGMSVQEYNEVAIALQDDPELMQQIQEKAADRM</sequence>
<dbReference type="EMBL" id="CP007029">
    <property type="protein sequence ID" value="AHE97545.1"/>
    <property type="molecule type" value="Genomic_DNA"/>
</dbReference>
<protein>
    <recommendedName>
        <fullName evidence="3">DUF4168 domain-containing protein</fullName>
    </recommendedName>
</protein>
<evidence type="ECO:0000259" key="3">
    <source>
        <dbReference type="Pfam" id="PF13767"/>
    </source>
</evidence>
<dbReference type="InterPro" id="IPR025433">
    <property type="entry name" value="DUF4168"/>
</dbReference>
<evidence type="ECO:0000313" key="5">
    <source>
        <dbReference type="Proteomes" id="UP000005289"/>
    </source>
</evidence>
<proteinExistence type="predicted"/>
<feature type="chain" id="PRO_5004786897" description="DUF4168 domain-containing protein" evidence="2">
    <location>
        <begin position="25"/>
        <end position="134"/>
    </location>
</feature>
<dbReference type="RefSeq" id="WP_006745826.1">
    <property type="nucleotide sequence ID" value="NZ_CP007029.1"/>
</dbReference>
<gene>
    <name evidence="4" type="ORF">THITH_03875</name>
</gene>
<keyword evidence="2" id="KW-0732">Signal</keyword>
<dbReference type="HOGENOM" id="CLU_145906_3_0_6"/>
<evidence type="ECO:0000256" key="1">
    <source>
        <dbReference type="SAM" id="MobiDB-lite"/>
    </source>
</evidence>
<name>W0DKX6_9GAMM</name>
<dbReference type="STRING" id="713585.THITH_03875"/>
<dbReference type="KEGG" id="tti:THITH_03875"/>
<dbReference type="Pfam" id="PF13767">
    <property type="entry name" value="DUF4168"/>
    <property type="match status" value="1"/>
</dbReference>
<dbReference type="OrthoDB" id="5784954at2"/>
<feature type="region of interest" description="Disordered" evidence="1">
    <location>
        <begin position="77"/>
        <end position="97"/>
    </location>
</feature>
<organism evidence="4 5">
    <name type="scientific">Thioalkalivibrio paradoxus ARh 1</name>
    <dbReference type="NCBI Taxonomy" id="713585"/>
    <lineage>
        <taxon>Bacteria</taxon>
        <taxon>Pseudomonadati</taxon>
        <taxon>Pseudomonadota</taxon>
        <taxon>Gammaproteobacteria</taxon>
        <taxon>Chromatiales</taxon>
        <taxon>Ectothiorhodospiraceae</taxon>
        <taxon>Thioalkalivibrio</taxon>
    </lineage>
</organism>
<dbReference type="Proteomes" id="UP000005289">
    <property type="component" value="Chromosome"/>
</dbReference>
<reference evidence="4 5" key="1">
    <citation type="submission" date="2013-12" db="EMBL/GenBank/DDBJ databases">
        <authorList>
            <consortium name="DOE Joint Genome Institute"/>
            <person name="Muyzer G."/>
            <person name="Huntemann M."/>
            <person name="Han J."/>
            <person name="Chen A."/>
            <person name="Kyrpides N."/>
            <person name="Mavromatis K."/>
            <person name="Markowitz V."/>
            <person name="Palaniappan K."/>
            <person name="Ivanova N."/>
            <person name="Schaumberg A."/>
            <person name="Pati A."/>
            <person name="Liolios K."/>
            <person name="Nordberg H.P."/>
            <person name="Cantor M.N."/>
            <person name="Hua S.X."/>
            <person name="Woyke T."/>
        </authorList>
    </citation>
    <scope>NUCLEOTIDE SEQUENCE [LARGE SCALE GENOMIC DNA]</scope>
    <source>
        <strain evidence="4 5">ARh 1</strain>
    </source>
</reference>
<evidence type="ECO:0000313" key="4">
    <source>
        <dbReference type="EMBL" id="AHE97545.1"/>
    </source>
</evidence>
<feature type="domain" description="DUF4168" evidence="3">
    <location>
        <begin position="51"/>
        <end position="126"/>
    </location>
</feature>
<feature type="signal peptide" evidence="2">
    <location>
        <begin position="1"/>
        <end position="24"/>
    </location>
</feature>
<evidence type="ECO:0000256" key="2">
    <source>
        <dbReference type="SAM" id="SignalP"/>
    </source>
</evidence>